<evidence type="ECO:0000259" key="1">
    <source>
        <dbReference type="Pfam" id="PF00460"/>
    </source>
</evidence>
<evidence type="ECO:0000313" key="2">
    <source>
        <dbReference type="EMBL" id="MYN06276.1"/>
    </source>
</evidence>
<dbReference type="Pfam" id="PF00460">
    <property type="entry name" value="Flg_bb_rod"/>
    <property type="match status" value="1"/>
</dbReference>
<sequence length="109" mass="10812">MSVSALSAGASGLNANQQALGIAANNIANTGTQGYQAQQAQFQEASPAGSGVTLSAQGRGLAASEGAVSDTGLASDITNSLVYKASFDLNAKVVQAAEQRIGTLIDIQA</sequence>
<dbReference type="AlphaFoldDB" id="A0A7X4H7R3"/>
<feature type="domain" description="Flagellar basal body rod protein N-terminal" evidence="1">
    <location>
        <begin position="8"/>
        <end position="36"/>
    </location>
</feature>
<evidence type="ECO:0000313" key="3">
    <source>
        <dbReference type="Proteomes" id="UP000450676"/>
    </source>
</evidence>
<protein>
    <recommendedName>
        <fullName evidence="1">Flagellar basal body rod protein N-terminal domain-containing protein</fullName>
    </recommendedName>
</protein>
<organism evidence="2 3">
    <name type="scientific">Pseudoduganella aquatica</name>
    <dbReference type="NCBI Taxonomy" id="2660641"/>
    <lineage>
        <taxon>Bacteria</taxon>
        <taxon>Pseudomonadati</taxon>
        <taxon>Pseudomonadota</taxon>
        <taxon>Betaproteobacteria</taxon>
        <taxon>Burkholderiales</taxon>
        <taxon>Oxalobacteraceae</taxon>
        <taxon>Telluria group</taxon>
        <taxon>Pseudoduganella</taxon>
    </lineage>
</organism>
<comment type="caution">
    <text evidence="2">The sequence shown here is derived from an EMBL/GenBank/DDBJ whole genome shotgun (WGS) entry which is preliminary data.</text>
</comment>
<name>A0A7X4H7R3_9BURK</name>
<reference evidence="2 3" key="1">
    <citation type="submission" date="2019-12" db="EMBL/GenBank/DDBJ databases">
        <title>Novel species isolated from a subtropical stream in China.</title>
        <authorList>
            <person name="Lu H."/>
        </authorList>
    </citation>
    <scope>NUCLEOTIDE SEQUENCE [LARGE SCALE GENOMIC DNA]</scope>
    <source>
        <strain evidence="2 3">FT127W</strain>
    </source>
</reference>
<accession>A0A7X4H7R3</accession>
<proteinExistence type="predicted"/>
<keyword evidence="3" id="KW-1185">Reference proteome</keyword>
<gene>
    <name evidence="2" type="ORF">GTP77_02890</name>
</gene>
<dbReference type="EMBL" id="WWCU01000002">
    <property type="protein sequence ID" value="MYN06276.1"/>
    <property type="molecule type" value="Genomic_DNA"/>
</dbReference>
<dbReference type="Proteomes" id="UP000450676">
    <property type="component" value="Unassembled WGS sequence"/>
</dbReference>
<dbReference type="RefSeq" id="WP_161070657.1">
    <property type="nucleotide sequence ID" value="NZ_CP086370.1"/>
</dbReference>
<dbReference type="InterPro" id="IPR001444">
    <property type="entry name" value="Flag_bb_rod_N"/>
</dbReference>